<dbReference type="UniPathway" id="UPA00143"/>
<dbReference type="OrthoDB" id="675760at2759"/>
<dbReference type="SUPFAM" id="SSF49599">
    <property type="entry name" value="TRAF domain-like"/>
    <property type="match status" value="1"/>
</dbReference>
<evidence type="ECO:0000256" key="5">
    <source>
        <dbReference type="ARBA" id="ARBA00022679"/>
    </source>
</evidence>
<dbReference type="InterPro" id="IPR052088">
    <property type="entry name" value="E3_ubiquitin-ligase_SINA"/>
</dbReference>
<evidence type="ECO:0000256" key="7">
    <source>
        <dbReference type="ARBA" id="ARBA00022771"/>
    </source>
</evidence>
<dbReference type="Gramene" id="HORVU.MOREX.r2.3HG0195520.1">
    <property type="protein sequence ID" value="HORVU.MOREX.r2.3HG0195520.1"/>
    <property type="gene ID" value="HORVU.MOREX.r2.3HG0195520"/>
</dbReference>
<dbReference type="EnsemblPlants" id="HORVU.MOREX.r3.3HG0235620.1">
    <property type="protein sequence ID" value="HORVU.MOREX.r3.3HG0235620.1"/>
    <property type="gene ID" value="HORVU.MOREX.r3.3HG0235620"/>
</dbReference>
<keyword evidence="9" id="KW-0862">Zinc</keyword>
<sequence length="290" mass="32127">MQKKSAKKGTKGVGEPNKTMDSSGGSVPKKARTTTTAKEEEEIFNVFSLEMDSLECDVCFLPFESQIYSCKNGHAACGSCCISMRRKCPTCSEPVGDFRCRAMEKILAGMTRPCRFNKHGCTETVRYTEARAHEEEACRFAPYSCPFDGCAYRGRLLYGHILDAHAPAGDAATFKKCTTSNAMVVTVTLQKSTPFRTLLHPDEESVFLLLNGGDVPTARSLSVVRVCPYGAEVDQKAESTAGVLLWWSLSARLELQFVRQLQGYKAKRFLFVPDDFWGSTDSLDVTVCLW</sequence>
<accession>A0A8I6XKD0</accession>
<evidence type="ECO:0000256" key="2">
    <source>
        <dbReference type="ARBA" id="ARBA00004906"/>
    </source>
</evidence>
<comment type="similarity">
    <text evidence="3">Belongs to the SINA (Seven in absentia) family.</text>
</comment>
<feature type="compositionally biased region" description="Basic residues" evidence="11">
    <location>
        <begin position="1"/>
        <end position="10"/>
    </location>
</feature>
<proteinExistence type="inferred from homology"/>
<dbReference type="PANTHER" id="PTHR10315:SF71">
    <property type="entry name" value="RING-TYPE E3 UBIQUITIN TRANSFERASE"/>
    <property type="match status" value="1"/>
</dbReference>
<evidence type="ECO:0000256" key="4">
    <source>
        <dbReference type="ARBA" id="ARBA00012483"/>
    </source>
</evidence>
<dbReference type="PROSITE" id="PS51081">
    <property type="entry name" value="ZF_SIAH"/>
    <property type="match status" value="1"/>
</dbReference>
<comment type="catalytic activity">
    <reaction evidence="1">
        <text>S-ubiquitinyl-[E2 ubiquitin-conjugating enzyme]-L-cysteine + [acceptor protein]-L-lysine = [E2 ubiquitin-conjugating enzyme]-L-cysteine + N(6)-ubiquitinyl-[acceptor protein]-L-lysine.</text>
        <dbReference type="EC" id="2.3.2.27"/>
    </reaction>
</comment>
<dbReference type="GO" id="GO:0016567">
    <property type="term" value="P:protein ubiquitination"/>
    <property type="evidence" value="ECO:0007669"/>
    <property type="project" value="UniProtKB-UniPathway"/>
</dbReference>
<evidence type="ECO:0000313" key="13">
    <source>
        <dbReference type="EnsemblPlants" id="HORVU.MOREX.r3.3HG0235620.1"/>
    </source>
</evidence>
<evidence type="ECO:0000256" key="6">
    <source>
        <dbReference type="ARBA" id="ARBA00022723"/>
    </source>
</evidence>
<reference evidence="13" key="2">
    <citation type="submission" date="2020-10" db="EMBL/GenBank/DDBJ databases">
        <authorList>
            <person name="Scholz U."/>
            <person name="Mascher M."/>
            <person name="Fiebig A."/>
        </authorList>
    </citation>
    <scope>NUCLEOTIDE SEQUENCE [LARGE SCALE GENOMIC DNA]</scope>
    <source>
        <strain evidence="13">cv. Morex</strain>
    </source>
</reference>
<keyword evidence="8" id="KW-0833">Ubl conjugation pathway</keyword>
<feature type="domain" description="SIAH-type" evidence="12">
    <location>
        <begin position="109"/>
        <end position="166"/>
    </location>
</feature>
<protein>
    <recommendedName>
        <fullName evidence="4">RING-type E3 ubiquitin transferase</fullName>
        <ecNumber evidence="4">2.3.2.27</ecNumber>
    </recommendedName>
</protein>
<evidence type="ECO:0000256" key="10">
    <source>
        <dbReference type="PROSITE-ProRule" id="PRU00455"/>
    </source>
</evidence>
<comment type="pathway">
    <text evidence="2">Protein modification; protein ubiquitination.</text>
</comment>
<evidence type="ECO:0000256" key="11">
    <source>
        <dbReference type="SAM" id="MobiDB-lite"/>
    </source>
</evidence>
<evidence type="ECO:0000256" key="8">
    <source>
        <dbReference type="ARBA" id="ARBA00022786"/>
    </source>
</evidence>
<dbReference type="GO" id="GO:0008270">
    <property type="term" value="F:zinc ion binding"/>
    <property type="evidence" value="ECO:0007669"/>
    <property type="project" value="UniProtKB-KW"/>
</dbReference>
<dbReference type="InterPro" id="IPR013083">
    <property type="entry name" value="Znf_RING/FYVE/PHD"/>
</dbReference>
<organism evidence="13 14">
    <name type="scientific">Hordeum vulgare subsp. vulgare</name>
    <name type="common">Domesticated barley</name>
    <dbReference type="NCBI Taxonomy" id="112509"/>
    <lineage>
        <taxon>Eukaryota</taxon>
        <taxon>Viridiplantae</taxon>
        <taxon>Streptophyta</taxon>
        <taxon>Embryophyta</taxon>
        <taxon>Tracheophyta</taxon>
        <taxon>Spermatophyta</taxon>
        <taxon>Magnoliopsida</taxon>
        <taxon>Liliopsida</taxon>
        <taxon>Poales</taxon>
        <taxon>Poaceae</taxon>
        <taxon>BOP clade</taxon>
        <taxon>Pooideae</taxon>
        <taxon>Triticodae</taxon>
        <taxon>Triticeae</taxon>
        <taxon>Hordeinae</taxon>
        <taxon>Hordeum</taxon>
    </lineage>
</organism>
<dbReference type="EC" id="2.3.2.27" evidence="4"/>
<evidence type="ECO:0000256" key="3">
    <source>
        <dbReference type="ARBA" id="ARBA00009119"/>
    </source>
</evidence>
<dbReference type="AlphaFoldDB" id="A0A8I6XKD0"/>
<dbReference type="KEGG" id="hvg:123442865"/>
<feature type="region of interest" description="Disordered" evidence="11">
    <location>
        <begin position="1"/>
        <end position="36"/>
    </location>
</feature>
<reference evidence="13" key="3">
    <citation type="submission" date="2022-01" db="UniProtKB">
        <authorList>
            <consortium name="EnsemblPlants"/>
        </authorList>
    </citation>
    <scope>IDENTIFICATION</scope>
    <source>
        <strain evidence="13">subsp. vulgare</strain>
    </source>
</reference>
<keyword evidence="7 10" id="KW-0863">Zinc-finger</keyword>
<evidence type="ECO:0000256" key="9">
    <source>
        <dbReference type="ARBA" id="ARBA00022833"/>
    </source>
</evidence>
<gene>
    <name evidence="13" type="primary">LOC123442865</name>
</gene>
<dbReference type="CDD" id="cd16571">
    <property type="entry name" value="RING-HC_SIAHs"/>
    <property type="match status" value="1"/>
</dbReference>
<dbReference type="PANTHER" id="PTHR10315">
    <property type="entry name" value="E3 UBIQUITIN PROTEIN LIGASE SIAH"/>
    <property type="match status" value="1"/>
</dbReference>
<evidence type="ECO:0000259" key="12">
    <source>
        <dbReference type="PROSITE" id="PS51081"/>
    </source>
</evidence>
<dbReference type="Pfam" id="PF21362">
    <property type="entry name" value="Sina_RING"/>
    <property type="match status" value="1"/>
</dbReference>
<dbReference type="GO" id="GO:0061630">
    <property type="term" value="F:ubiquitin protein ligase activity"/>
    <property type="evidence" value="ECO:0000318"/>
    <property type="project" value="GO_Central"/>
</dbReference>
<evidence type="ECO:0000313" key="14">
    <source>
        <dbReference type="Proteomes" id="UP000011116"/>
    </source>
</evidence>
<name>A0A8I6XKD0_HORVV</name>
<dbReference type="InterPro" id="IPR049548">
    <property type="entry name" value="Sina-like_RING"/>
</dbReference>
<keyword evidence="5" id="KW-0808">Transferase</keyword>
<dbReference type="Gramene" id="HORVU.MOREX.r3.3HG0235620.1">
    <property type="protein sequence ID" value="HORVU.MOREX.r3.3HG0235620.1"/>
    <property type="gene ID" value="HORVU.MOREX.r3.3HG0235620"/>
</dbReference>
<keyword evidence="6" id="KW-0479">Metal-binding</keyword>
<dbReference type="GO" id="GO:0005737">
    <property type="term" value="C:cytoplasm"/>
    <property type="evidence" value="ECO:0000318"/>
    <property type="project" value="GO_Central"/>
</dbReference>
<dbReference type="GeneID" id="123442865"/>
<evidence type="ECO:0000256" key="1">
    <source>
        <dbReference type="ARBA" id="ARBA00000900"/>
    </source>
</evidence>
<reference evidence="14" key="1">
    <citation type="journal article" date="2012" name="Nature">
        <title>A physical, genetic and functional sequence assembly of the barley genome.</title>
        <authorList>
            <consortium name="The International Barley Genome Sequencing Consortium"/>
            <person name="Mayer K.F."/>
            <person name="Waugh R."/>
            <person name="Brown J.W."/>
            <person name="Schulman A."/>
            <person name="Langridge P."/>
            <person name="Platzer M."/>
            <person name="Fincher G.B."/>
            <person name="Muehlbauer G.J."/>
            <person name="Sato K."/>
            <person name="Close T.J."/>
            <person name="Wise R.P."/>
            <person name="Stein N."/>
        </authorList>
    </citation>
    <scope>NUCLEOTIDE SEQUENCE [LARGE SCALE GENOMIC DNA]</scope>
    <source>
        <strain evidence="14">cv. Morex</strain>
    </source>
</reference>
<dbReference type="RefSeq" id="XP_044974970.1">
    <property type="nucleotide sequence ID" value="XM_045119035.1"/>
</dbReference>
<dbReference type="InterPro" id="IPR013010">
    <property type="entry name" value="Znf_SIAH"/>
</dbReference>
<dbReference type="Gene3D" id="3.30.40.10">
    <property type="entry name" value="Zinc/RING finger domain, C3HC4 (zinc finger)"/>
    <property type="match status" value="1"/>
</dbReference>
<dbReference type="Pfam" id="PF21361">
    <property type="entry name" value="Sina_ZnF"/>
    <property type="match status" value="1"/>
</dbReference>
<keyword evidence="14" id="KW-1185">Reference proteome</keyword>
<dbReference type="Proteomes" id="UP000011116">
    <property type="component" value="Chromosome 3H"/>
</dbReference>